<reference evidence="2" key="1">
    <citation type="submission" date="2017-08" db="EMBL/GenBank/DDBJ databases">
        <title>Microbulbifer marisrubri sp. nov., a halophilic alphaproteobacterium isolated from marine sediment of the Yellow Sea, China.</title>
        <authorList>
            <person name="Zhang G."/>
            <person name="Xiong Q."/>
        </authorList>
    </citation>
    <scope>NUCLEOTIDE SEQUENCE [LARGE SCALE GENOMIC DNA]</scope>
    <source>
        <strain evidence="2">WRN-8</strain>
    </source>
</reference>
<protein>
    <recommendedName>
        <fullName evidence="4">Peptidase M1 membrane alanine aminopeptidase domain-containing protein</fullName>
    </recommendedName>
</protein>
<dbReference type="InterPro" id="IPR027268">
    <property type="entry name" value="Peptidase_M4/M1_CTD_sf"/>
</dbReference>
<keyword evidence="3" id="KW-1185">Reference proteome</keyword>
<comment type="caution">
    <text evidence="2">The sequence shown here is derived from an EMBL/GenBank/DDBJ whole genome shotgun (WGS) entry which is preliminary data.</text>
</comment>
<proteinExistence type="predicted"/>
<accession>A0ABX4HYI8</accession>
<organism evidence="2 3">
    <name type="scientific">Microbulbifer flavimaris</name>
    <dbReference type="NCBI Taxonomy" id="1781068"/>
    <lineage>
        <taxon>Bacteria</taxon>
        <taxon>Pseudomonadati</taxon>
        <taxon>Pseudomonadota</taxon>
        <taxon>Gammaproteobacteria</taxon>
        <taxon>Cellvibrionales</taxon>
        <taxon>Microbulbiferaceae</taxon>
        <taxon>Microbulbifer</taxon>
    </lineage>
</organism>
<dbReference type="Gene3D" id="1.10.390.10">
    <property type="entry name" value="Neutral Protease Domain 2"/>
    <property type="match status" value="1"/>
</dbReference>
<evidence type="ECO:0008006" key="4">
    <source>
        <dbReference type="Google" id="ProtNLM"/>
    </source>
</evidence>
<name>A0ABX4HYI8_9GAMM</name>
<evidence type="ECO:0000313" key="2">
    <source>
        <dbReference type="EMBL" id="PCO05169.1"/>
    </source>
</evidence>
<dbReference type="EMBL" id="LRFG02000003">
    <property type="protein sequence ID" value="PCO05169.1"/>
    <property type="molecule type" value="Genomic_DNA"/>
</dbReference>
<gene>
    <name evidence="2" type="ORF">AWR36_010605</name>
</gene>
<dbReference type="SUPFAM" id="SSF55486">
    <property type="entry name" value="Metalloproteases ('zincins'), catalytic domain"/>
    <property type="match status" value="1"/>
</dbReference>
<evidence type="ECO:0000256" key="1">
    <source>
        <dbReference type="SAM" id="MobiDB-lite"/>
    </source>
</evidence>
<sequence>MIDALENPAAFDWKGNIAFNGGTLRADGMQTAWFPQLYDKDSDKLFYEVTYDLKISCNDCRAIFVNGSHPVLGTQAHLISKDPVEPLLLLGDFSFSEQAGNVLINSPLSPADAERVLTRLTAIKQKMAKLLGWQSDSGLTFLSTTPVSKANAWMWVSIPSIVSVDHDDDLLAGLLSEDLEKRISYSQFAAHELAHVFIGERRQFNSDFGFILSESLAEYLASLVVSDLFAETSMDEITQKKLQRAARSPLHSLREISESGGELNNDTVRYQQAPAIWLLLDKNLSRAVMLNWVERLLTQQTKLTDYAFASEQLRASIGDELLADAILHQYFEGTGYSTNNPSKEMREANATSAKALESR</sequence>
<evidence type="ECO:0000313" key="3">
    <source>
        <dbReference type="Proteomes" id="UP000218427"/>
    </source>
</evidence>
<dbReference type="Proteomes" id="UP000218427">
    <property type="component" value="Unassembled WGS sequence"/>
</dbReference>
<feature type="region of interest" description="Disordered" evidence="1">
    <location>
        <begin position="337"/>
        <end position="359"/>
    </location>
</feature>